<evidence type="ECO:0000259" key="2">
    <source>
        <dbReference type="Pfam" id="PF01464"/>
    </source>
</evidence>
<dbReference type="Proteomes" id="UP001243623">
    <property type="component" value="Chromosome"/>
</dbReference>
<sequence>MLRYQEKSGVMRLSSYKKIKWQAFLGILVCFSFICYAIFQSAWFQKKVFYPYPYRELVIDYAVEKKLDPFLVAGVILSESKFNFQARSHKGAMGLMQLMPETAKWIAQQMEDEDFTLAELEDPEINIRFGTWYLSSLHKEFEGNEVLMLAAYNAGRGNVKEWMEKYQWDMSFQDVKQIPFKETREYVTKVLKSKNKYKSLYQE</sequence>
<proteinExistence type="predicted"/>
<dbReference type="KEGG" id="sgbi:P3F81_07455"/>
<evidence type="ECO:0000313" key="3">
    <source>
        <dbReference type="EMBL" id="WIW69754.1"/>
    </source>
</evidence>
<dbReference type="CDD" id="cd16896">
    <property type="entry name" value="LT_Slt70-like"/>
    <property type="match status" value="1"/>
</dbReference>
<dbReference type="InterPro" id="IPR008258">
    <property type="entry name" value="Transglycosylase_SLT_dom_1"/>
</dbReference>
<evidence type="ECO:0000313" key="4">
    <source>
        <dbReference type="Proteomes" id="UP001243623"/>
    </source>
</evidence>
<protein>
    <submittedName>
        <fullName evidence="3">Lytic transglycosylase domain-containing protein</fullName>
    </submittedName>
</protein>
<feature type="domain" description="Transglycosylase SLT" evidence="2">
    <location>
        <begin position="57"/>
        <end position="168"/>
    </location>
</feature>
<dbReference type="InterPro" id="IPR023346">
    <property type="entry name" value="Lysozyme-like_dom_sf"/>
</dbReference>
<keyword evidence="1" id="KW-0812">Transmembrane</keyword>
<gene>
    <name evidence="3" type="ORF">P3F81_07455</name>
</gene>
<name>A0A9Y2EUU7_9FIRM</name>
<dbReference type="RefSeq" id="WP_309320237.1">
    <property type="nucleotide sequence ID" value="NZ_CP120678.1"/>
</dbReference>
<keyword evidence="1" id="KW-0472">Membrane</keyword>
<keyword evidence="4" id="KW-1185">Reference proteome</keyword>
<keyword evidence="1" id="KW-1133">Transmembrane helix</keyword>
<dbReference type="PANTHER" id="PTHR37423:SF5">
    <property type="entry name" value="SOLUBLE LYTIC MUREIN TRANSGLYCOSYLASE"/>
    <property type="match status" value="1"/>
</dbReference>
<dbReference type="SUPFAM" id="SSF53955">
    <property type="entry name" value="Lysozyme-like"/>
    <property type="match status" value="1"/>
</dbReference>
<accession>A0A9Y2EUU7</accession>
<evidence type="ECO:0000256" key="1">
    <source>
        <dbReference type="SAM" id="Phobius"/>
    </source>
</evidence>
<reference evidence="3" key="1">
    <citation type="submission" date="2023-03" db="EMBL/GenBank/DDBJ databases">
        <title>Selenobaculum gbiensis gen. nov. sp. nov., a new bacterium isolated from the gut microbiota of IBD patient.</title>
        <authorList>
            <person name="Yeo S."/>
            <person name="Park H."/>
            <person name="Huh C.S."/>
        </authorList>
    </citation>
    <scope>NUCLEOTIDE SEQUENCE</scope>
    <source>
        <strain evidence="3">ICN-92133</strain>
    </source>
</reference>
<feature type="transmembrane region" description="Helical" evidence="1">
    <location>
        <begin position="21"/>
        <end position="39"/>
    </location>
</feature>
<dbReference type="Gene3D" id="1.10.530.10">
    <property type="match status" value="1"/>
</dbReference>
<dbReference type="EMBL" id="CP120678">
    <property type="protein sequence ID" value="WIW69754.1"/>
    <property type="molecule type" value="Genomic_DNA"/>
</dbReference>
<dbReference type="Pfam" id="PF01464">
    <property type="entry name" value="SLT"/>
    <property type="match status" value="1"/>
</dbReference>
<dbReference type="AlphaFoldDB" id="A0A9Y2EUU7"/>
<organism evidence="3 4">
    <name type="scientific">Selenobaculum gibii</name>
    <dbReference type="NCBI Taxonomy" id="3054208"/>
    <lineage>
        <taxon>Bacteria</taxon>
        <taxon>Bacillati</taxon>
        <taxon>Bacillota</taxon>
        <taxon>Negativicutes</taxon>
        <taxon>Selenomonadales</taxon>
        <taxon>Selenomonadaceae</taxon>
        <taxon>Selenobaculum</taxon>
    </lineage>
</organism>
<dbReference type="PANTHER" id="PTHR37423">
    <property type="entry name" value="SOLUBLE LYTIC MUREIN TRANSGLYCOSYLASE-RELATED"/>
    <property type="match status" value="1"/>
</dbReference>